<keyword evidence="3" id="KW-0597">Phosphoprotein</keyword>
<dbReference type="Pfam" id="PF00512">
    <property type="entry name" value="HisKA"/>
    <property type="match status" value="1"/>
</dbReference>
<dbReference type="SUPFAM" id="SSF47384">
    <property type="entry name" value="Homodimeric domain of signal transducing histidine kinase"/>
    <property type="match status" value="1"/>
</dbReference>
<dbReference type="GO" id="GO:0005524">
    <property type="term" value="F:ATP binding"/>
    <property type="evidence" value="ECO:0007669"/>
    <property type="project" value="UniProtKB-KW"/>
</dbReference>
<keyword evidence="7" id="KW-0067">ATP-binding</keyword>
<dbReference type="EC" id="2.7.13.3" evidence="2"/>
<dbReference type="SMART" id="SM00388">
    <property type="entry name" value="HisKA"/>
    <property type="match status" value="1"/>
</dbReference>
<dbReference type="InterPro" id="IPR036097">
    <property type="entry name" value="HisK_dim/P_sf"/>
</dbReference>
<evidence type="ECO:0000256" key="2">
    <source>
        <dbReference type="ARBA" id="ARBA00012438"/>
    </source>
</evidence>
<dbReference type="InterPro" id="IPR003594">
    <property type="entry name" value="HATPase_dom"/>
</dbReference>
<dbReference type="CDD" id="cd00082">
    <property type="entry name" value="HisKA"/>
    <property type="match status" value="1"/>
</dbReference>
<keyword evidence="8" id="KW-0902">Two-component regulatory system</keyword>
<reference evidence="10 11" key="1">
    <citation type="submission" date="2018-10" db="EMBL/GenBank/DDBJ databases">
        <title>Draft genome sequence of Bacillus salarius IM0101, isolated from a hypersaline soil in Inner Mongolia, China.</title>
        <authorList>
            <person name="Yamprayoonswat W."/>
            <person name="Boonvisut S."/>
            <person name="Jumpathong W."/>
            <person name="Sittihan S."/>
            <person name="Ruangsuj P."/>
            <person name="Wanthongcharoen S."/>
            <person name="Thongpramul N."/>
            <person name="Pimmason S."/>
            <person name="Yu B."/>
            <person name="Yasawong M."/>
        </authorList>
    </citation>
    <scope>NUCLEOTIDE SEQUENCE [LARGE SCALE GENOMIC DNA]</scope>
    <source>
        <strain evidence="10 11">IM0101</strain>
    </source>
</reference>
<protein>
    <recommendedName>
        <fullName evidence="2">histidine kinase</fullName>
        <ecNumber evidence="2">2.7.13.3</ecNumber>
    </recommendedName>
</protein>
<sequence length="458" mass="52785">MYQSLRTLSTTDFKEEFDNLKITTELVLTKEGNVLSVNDKGEQYFTKNSCFYDYLHCAYKNRAKRFVEEISNKNVCKSVTLVHIFEKEAIYMQYKGMVSQDYVLLTGEEITDSPFSMETTELLQQFEHASVIVNDQLEIEKYNKAFYPYLGIKDDKDTISQISPKHIHVLTEASKELDVTPKLVEEVLEKKKSLELEIKNDSADEWFYLKGLYLKGSHCVLLMIYNLTYEKKYHHLLTFQDQMESVSYLSAGVAHELRNPLSVIKGFLQLSSLTDSFHKYSGTILSETERMNEIIDNFLSVARKKVKKEWKTPNHLLDSVIDIIRSECLMQGVHFQYRVDPVEGKIEVNESSFKQIILNALRNSIEAFPQNRKNNVFSLDSYRENNYLVISLRDNGKGIPAHILNNIGKPFFTTKEKGTGVGIPLCKKIMEEHNGTFDIESSEGKGTLITLSFPIQMQ</sequence>
<accession>A0A428N7Z4</accession>
<evidence type="ECO:0000256" key="1">
    <source>
        <dbReference type="ARBA" id="ARBA00000085"/>
    </source>
</evidence>
<evidence type="ECO:0000256" key="5">
    <source>
        <dbReference type="ARBA" id="ARBA00022741"/>
    </source>
</evidence>
<dbReference type="CDD" id="cd00075">
    <property type="entry name" value="HATPase"/>
    <property type="match status" value="1"/>
</dbReference>
<dbReference type="InterPro" id="IPR003661">
    <property type="entry name" value="HisK_dim/P_dom"/>
</dbReference>
<dbReference type="InterPro" id="IPR036890">
    <property type="entry name" value="HATPase_C_sf"/>
</dbReference>
<dbReference type="InterPro" id="IPR005467">
    <property type="entry name" value="His_kinase_dom"/>
</dbReference>
<dbReference type="RefSeq" id="WP_125554735.1">
    <property type="nucleotide sequence ID" value="NZ_RBVX01000003.1"/>
</dbReference>
<dbReference type="GO" id="GO:0000155">
    <property type="term" value="F:phosphorelay sensor kinase activity"/>
    <property type="evidence" value="ECO:0007669"/>
    <property type="project" value="InterPro"/>
</dbReference>
<evidence type="ECO:0000256" key="6">
    <source>
        <dbReference type="ARBA" id="ARBA00022777"/>
    </source>
</evidence>
<keyword evidence="4" id="KW-0808">Transferase</keyword>
<evidence type="ECO:0000313" key="11">
    <source>
        <dbReference type="Proteomes" id="UP000275076"/>
    </source>
</evidence>
<dbReference type="Pfam" id="PF02518">
    <property type="entry name" value="HATPase_c"/>
    <property type="match status" value="1"/>
</dbReference>
<dbReference type="PANTHER" id="PTHR43065:SF34">
    <property type="entry name" value="SPORULATION KINASE A"/>
    <property type="match status" value="1"/>
</dbReference>
<keyword evidence="11" id="KW-1185">Reference proteome</keyword>
<name>A0A428N7Z4_9BACI</name>
<dbReference type="InterPro" id="IPR004358">
    <property type="entry name" value="Sig_transdc_His_kin-like_C"/>
</dbReference>
<proteinExistence type="predicted"/>
<organism evidence="10 11">
    <name type="scientific">Salibacterium salarium</name>
    <dbReference type="NCBI Taxonomy" id="284579"/>
    <lineage>
        <taxon>Bacteria</taxon>
        <taxon>Bacillati</taxon>
        <taxon>Bacillota</taxon>
        <taxon>Bacilli</taxon>
        <taxon>Bacillales</taxon>
        <taxon>Bacillaceae</taxon>
    </lineage>
</organism>
<keyword evidence="6 10" id="KW-0418">Kinase</keyword>
<gene>
    <name evidence="10" type="ORF">D7Z54_04950</name>
</gene>
<dbReference type="PANTHER" id="PTHR43065">
    <property type="entry name" value="SENSOR HISTIDINE KINASE"/>
    <property type="match status" value="1"/>
</dbReference>
<evidence type="ECO:0000256" key="4">
    <source>
        <dbReference type="ARBA" id="ARBA00022679"/>
    </source>
</evidence>
<dbReference type="SMART" id="SM00387">
    <property type="entry name" value="HATPase_c"/>
    <property type="match status" value="1"/>
</dbReference>
<comment type="catalytic activity">
    <reaction evidence="1">
        <text>ATP + protein L-histidine = ADP + protein N-phospho-L-histidine.</text>
        <dbReference type="EC" id="2.7.13.3"/>
    </reaction>
</comment>
<dbReference type="Proteomes" id="UP000275076">
    <property type="component" value="Unassembled WGS sequence"/>
</dbReference>
<evidence type="ECO:0000313" key="10">
    <source>
        <dbReference type="EMBL" id="RSL34503.1"/>
    </source>
</evidence>
<dbReference type="PROSITE" id="PS50109">
    <property type="entry name" value="HIS_KIN"/>
    <property type="match status" value="1"/>
</dbReference>
<comment type="caution">
    <text evidence="10">The sequence shown here is derived from an EMBL/GenBank/DDBJ whole genome shotgun (WGS) entry which is preliminary data.</text>
</comment>
<dbReference type="OrthoDB" id="9815750at2"/>
<keyword evidence="5" id="KW-0547">Nucleotide-binding</keyword>
<dbReference type="SUPFAM" id="SSF55874">
    <property type="entry name" value="ATPase domain of HSP90 chaperone/DNA topoisomerase II/histidine kinase"/>
    <property type="match status" value="1"/>
</dbReference>
<dbReference type="AlphaFoldDB" id="A0A428N7Z4"/>
<evidence type="ECO:0000256" key="7">
    <source>
        <dbReference type="ARBA" id="ARBA00022840"/>
    </source>
</evidence>
<evidence type="ECO:0000256" key="8">
    <source>
        <dbReference type="ARBA" id="ARBA00023012"/>
    </source>
</evidence>
<dbReference type="PRINTS" id="PR00344">
    <property type="entry name" value="BCTRLSENSOR"/>
</dbReference>
<evidence type="ECO:0000256" key="3">
    <source>
        <dbReference type="ARBA" id="ARBA00022553"/>
    </source>
</evidence>
<dbReference type="Gene3D" id="3.30.565.10">
    <property type="entry name" value="Histidine kinase-like ATPase, C-terminal domain"/>
    <property type="match status" value="1"/>
</dbReference>
<feature type="domain" description="Histidine kinase" evidence="9">
    <location>
        <begin position="252"/>
        <end position="457"/>
    </location>
</feature>
<evidence type="ECO:0000259" key="9">
    <source>
        <dbReference type="PROSITE" id="PS50109"/>
    </source>
</evidence>
<dbReference type="Gene3D" id="1.10.287.130">
    <property type="match status" value="1"/>
</dbReference>
<dbReference type="EMBL" id="RBVX01000003">
    <property type="protein sequence ID" value="RSL34503.1"/>
    <property type="molecule type" value="Genomic_DNA"/>
</dbReference>